<proteinExistence type="predicted"/>
<dbReference type="CDD" id="cd08760">
    <property type="entry name" value="Cyt_b561_FRRS1_like"/>
    <property type="match status" value="1"/>
</dbReference>
<evidence type="ECO:0008006" key="4">
    <source>
        <dbReference type="Google" id="ProtNLM"/>
    </source>
</evidence>
<keyword evidence="1" id="KW-0812">Transmembrane</keyword>
<dbReference type="EMBL" id="KZ805333">
    <property type="protein sequence ID" value="PVI03315.1"/>
    <property type="molecule type" value="Genomic_DNA"/>
</dbReference>
<dbReference type="Gene3D" id="2.60.40.1210">
    <property type="entry name" value="Cellobiose dehydrogenase, cytochrome domain"/>
    <property type="match status" value="1"/>
</dbReference>
<protein>
    <recommendedName>
        <fullName evidence="4">Cytochrome b561 domain-containing protein</fullName>
    </recommendedName>
</protein>
<gene>
    <name evidence="2" type="ORF">DM02DRAFT_588188</name>
</gene>
<organism evidence="2 3">
    <name type="scientific">Periconia macrospinosa</name>
    <dbReference type="NCBI Taxonomy" id="97972"/>
    <lineage>
        <taxon>Eukaryota</taxon>
        <taxon>Fungi</taxon>
        <taxon>Dikarya</taxon>
        <taxon>Ascomycota</taxon>
        <taxon>Pezizomycotina</taxon>
        <taxon>Dothideomycetes</taxon>
        <taxon>Pleosporomycetidae</taxon>
        <taxon>Pleosporales</taxon>
        <taxon>Massarineae</taxon>
        <taxon>Periconiaceae</taxon>
        <taxon>Periconia</taxon>
    </lineage>
</organism>
<name>A0A2V1E1J2_9PLEO</name>
<reference evidence="2 3" key="1">
    <citation type="journal article" date="2018" name="Sci. Rep.">
        <title>Comparative genomics provides insights into the lifestyle and reveals functional heterogeneity of dark septate endophytic fungi.</title>
        <authorList>
            <person name="Knapp D.G."/>
            <person name="Nemeth J.B."/>
            <person name="Barry K."/>
            <person name="Hainaut M."/>
            <person name="Henrissat B."/>
            <person name="Johnson J."/>
            <person name="Kuo A."/>
            <person name="Lim J.H.P."/>
            <person name="Lipzen A."/>
            <person name="Nolan M."/>
            <person name="Ohm R.A."/>
            <person name="Tamas L."/>
            <person name="Grigoriev I.V."/>
            <person name="Spatafora J.W."/>
            <person name="Nagy L.G."/>
            <person name="Kovacs G.M."/>
        </authorList>
    </citation>
    <scope>NUCLEOTIDE SEQUENCE [LARGE SCALE GENOMIC DNA]</scope>
    <source>
        <strain evidence="2 3">DSE2036</strain>
    </source>
</reference>
<dbReference type="OrthoDB" id="19261at2759"/>
<dbReference type="Proteomes" id="UP000244855">
    <property type="component" value="Unassembled WGS sequence"/>
</dbReference>
<keyword evidence="1" id="KW-1133">Transmembrane helix</keyword>
<sequence>MTEEFQDGQPNSSMLVYYSGVLALQGNGESFRSAKLYTPLLSQLIYIQRLLFLEYALPYRAYPKIGLNRCPKRGQRDRLDAVRVKYMVEGSMFPRTTNYRYPPEPSDNMPDYRIIKTWVEGDYHNAQLVCYGCDQWERNNANITSRKQSWIFSNHYDYVMQTDDVKKPLSLHTDYDVFELDMTVSHYADKTPVAPELIDNGRKSVGAEANSSWKPSQLFAFHGFLLASAFVVLMPLGVAGIRSGHSTAFKIHWVIQLTSAAFAVSGMVWGIYLTWGHPITIKTANGAHKTLGFTLLILMVLTPMLGYLHHLLYLKIGRATGVTVWHR</sequence>
<feature type="transmembrane region" description="Helical" evidence="1">
    <location>
        <begin position="253"/>
        <end position="275"/>
    </location>
</feature>
<accession>A0A2V1E1J2</accession>
<evidence type="ECO:0000256" key="1">
    <source>
        <dbReference type="SAM" id="Phobius"/>
    </source>
</evidence>
<evidence type="ECO:0000313" key="2">
    <source>
        <dbReference type="EMBL" id="PVI03315.1"/>
    </source>
</evidence>
<dbReference type="Gene3D" id="1.20.120.1770">
    <property type="match status" value="1"/>
</dbReference>
<dbReference type="PANTHER" id="PTHR47797:SF3">
    <property type="entry name" value="CYTOCHROME B561 DOMAIN-CONTAINING PROTEIN"/>
    <property type="match status" value="1"/>
</dbReference>
<dbReference type="AlphaFoldDB" id="A0A2V1E1J2"/>
<dbReference type="PANTHER" id="PTHR47797">
    <property type="entry name" value="DEHYDROGENASE, PUTATIVE (AFU_ORTHOLOGUE AFUA_8G05805)-RELATED"/>
    <property type="match status" value="1"/>
</dbReference>
<keyword evidence="3" id="KW-1185">Reference proteome</keyword>
<dbReference type="STRING" id="97972.A0A2V1E1J2"/>
<feature type="transmembrane region" description="Helical" evidence="1">
    <location>
        <begin position="219"/>
        <end position="241"/>
    </location>
</feature>
<evidence type="ECO:0000313" key="3">
    <source>
        <dbReference type="Proteomes" id="UP000244855"/>
    </source>
</evidence>
<keyword evidence="1" id="KW-0472">Membrane</keyword>
<feature type="transmembrane region" description="Helical" evidence="1">
    <location>
        <begin position="287"/>
        <end position="308"/>
    </location>
</feature>
<dbReference type="SUPFAM" id="SSF49344">
    <property type="entry name" value="CBD9-like"/>
    <property type="match status" value="1"/>
</dbReference>